<keyword evidence="5" id="KW-0969">Cilium</keyword>
<evidence type="ECO:0000256" key="2">
    <source>
        <dbReference type="ARBA" id="ARBA00022795"/>
    </source>
</evidence>
<accession>A0ABV3R8S8</accession>
<gene>
    <name evidence="5" type="ORF">ABUH87_04755</name>
</gene>
<feature type="region of interest" description="Disordered" evidence="4">
    <location>
        <begin position="128"/>
        <end position="148"/>
    </location>
</feature>
<dbReference type="Proteomes" id="UP001556118">
    <property type="component" value="Unassembled WGS sequence"/>
</dbReference>
<keyword evidence="6" id="KW-1185">Reference proteome</keyword>
<protein>
    <submittedName>
        <fullName evidence="5">Flagellar biosynthesis repressor FlbT</fullName>
    </submittedName>
</protein>
<dbReference type="InterPro" id="IPR009967">
    <property type="entry name" value="Flagellum_FlbT"/>
</dbReference>
<proteinExistence type="predicted"/>
<keyword evidence="3" id="KW-0694">RNA-binding</keyword>
<evidence type="ECO:0000256" key="4">
    <source>
        <dbReference type="SAM" id="MobiDB-lite"/>
    </source>
</evidence>
<keyword evidence="5" id="KW-0966">Cell projection</keyword>
<dbReference type="RefSeq" id="WP_367770413.1">
    <property type="nucleotide sequence ID" value="NZ_JBFNXR010000021.1"/>
</dbReference>
<evidence type="ECO:0000313" key="6">
    <source>
        <dbReference type="Proteomes" id="UP001556118"/>
    </source>
</evidence>
<comment type="caution">
    <text evidence="5">The sequence shown here is derived from an EMBL/GenBank/DDBJ whole genome shotgun (WGS) entry which is preliminary data.</text>
</comment>
<keyword evidence="5" id="KW-0282">Flagellum</keyword>
<keyword evidence="2" id="KW-1005">Bacterial flagellum biogenesis</keyword>
<reference evidence="5 6" key="1">
    <citation type="submission" date="2024-06" db="EMBL/GenBank/DDBJ databases">
        <title>Novosphingobium rhizovicinus M1R2S20.</title>
        <authorList>
            <person name="Sun J.-Q."/>
        </authorList>
    </citation>
    <scope>NUCLEOTIDE SEQUENCE [LARGE SCALE GENOMIC DNA]</scope>
    <source>
        <strain evidence="5 6">M1R2S20</strain>
    </source>
</reference>
<evidence type="ECO:0000313" key="5">
    <source>
        <dbReference type="EMBL" id="MEW9854486.1"/>
    </source>
</evidence>
<sequence>MLRISLRDGEKVVVNGAVMRAVGRTEIVVENKVSVMRGREVMAPEEATTPARQLYFHTMMAYVDPAGGEGHQDRILEALRQVMAVLATPEAATHALSFGQHVAQLQFYKALRDCRQLMQVEAALLEEQGSASAEEKQGAPSSGLDAAA</sequence>
<keyword evidence="1" id="KW-0678">Repressor</keyword>
<organism evidence="5 6">
    <name type="scientific">Novosphingobium rhizovicinum</name>
    <dbReference type="NCBI Taxonomy" id="3228928"/>
    <lineage>
        <taxon>Bacteria</taxon>
        <taxon>Pseudomonadati</taxon>
        <taxon>Pseudomonadota</taxon>
        <taxon>Alphaproteobacteria</taxon>
        <taxon>Sphingomonadales</taxon>
        <taxon>Sphingomonadaceae</taxon>
        <taxon>Novosphingobium</taxon>
    </lineage>
</organism>
<evidence type="ECO:0000256" key="1">
    <source>
        <dbReference type="ARBA" id="ARBA00022491"/>
    </source>
</evidence>
<evidence type="ECO:0000256" key="3">
    <source>
        <dbReference type="ARBA" id="ARBA00022884"/>
    </source>
</evidence>
<dbReference type="Pfam" id="PF07378">
    <property type="entry name" value="FlbT"/>
    <property type="match status" value="1"/>
</dbReference>
<name>A0ABV3R8S8_9SPHN</name>
<dbReference type="EMBL" id="JBFNXR010000021">
    <property type="protein sequence ID" value="MEW9854486.1"/>
    <property type="molecule type" value="Genomic_DNA"/>
</dbReference>